<evidence type="ECO:0000256" key="1">
    <source>
        <dbReference type="SAM" id="MobiDB-lite"/>
    </source>
</evidence>
<evidence type="ECO:0000256" key="3">
    <source>
        <dbReference type="SAM" id="SignalP"/>
    </source>
</evidence>
<feature type="transmembrane region" description="Helical" evidence="2">
    <location>
        <begin position="274"/>
        <end position="295"/>
    </location>
</feature>
<sequence length="390" mass="41733">MSALVILICTLAWCSAILAAVASVTIFRIAGDKPLVGAAYPGFQLIIFNSQLAWSWTFYGPEMNGAPRAACYASQFLNTLGGVGFFSATLAYFIDDSIRRTWYPARVRILLAFGLPFAAALGTTLPQLVDPTSWRDTTDSNCYIGERRGDRWQQLTLAIGLPILLDSLLTITLFILVCVRIARTNLRVVEATGNFTDDPAQGLSDGSGEPKSACAGWFRNRMKTVAISKNAFMKLAAMGCATGAFGAFYGGLAIQGGIEIARGVRVQVVKGGGVSAYNILHPLTGWFYFGIMASIPEVRHAMLLRKPQSSSMAKSDVHLSRPGLGATPLSSNRMSEGSLPRTSASNANVGVRDPARQAQGSLRRSQVPQGSSPVAQAVSLTRPVRSMEAT</sequence>
<feature type="transmembrane region" description="Helical" evidence="2">
    <location>
        <begin position="107"/>
        <end position="129"/>
    </location>
</feature>
<evidence type="ECO:0000256" key="2">
    <source>
        <dbReference type="SAM" id="Phobius"/>
    </source>
</evidence>
<keyword evidence="2" id="KW-1133">Transmembrane helix</keyword>
<dbReference type="Proteomes" id="UP000070544">
    <property type="component" value="Unassembled WGS sequence"/>
</dbReference>
<feature type="signal peptide" evidence="3">
    <location>
        <begin position="1"/>
        <end position="19"/>
    </location>
</feature>
<dbReference type="AlphaFoldDB" id="A0A139AJN3"/>
<feature type="transmembrane region" description="Helical" evidence="2">
    <location>
        <begin position="76"/>
        <end position="95"/>
    </location>
</feature>
<evidence type="ECO:0000313" key="4">
    <source>
        <dbReference type="EMBL" id="KXS16992.1"/>
    </source>
</evidence>
<feature type="compositionally biased region" description="Polar residues" evidence="1">
    <location>
        <begin position="328"/>
        <end position="348"/>
    </location>
</feature>
<evidence type="ECO:0008006" key="6">
    <source>
        <dbReference type="Google" id="ProtNLM"/>
    </source>
</evidence>
<feature type="transmembrane region" description="Helical" evidence="2">
    <location>
        <begin position="231"/>
        <end position="254"/>
    </location>
</feature>
<organism evidence="4 5">
    <name type="scientific">Gonapodya prolifera (strain JEL478)</name>
    <name type="common">Monoblepharis prolifera</name>
    <dbReference type="NCBI Taxonomy" id="1344416"/>
    <lineage>
        <taxon>Eukaryota</taxon>
        <taxon>Fungi</taxon>
        <taxon>Fungi incertae sedis</taxon>
        <taxon>Chytridiomycota</taxon>
        <taxon>Chytridiomycota incertae sedis</taxon>
        <taxon>Monoblepharidomycetes</taxon>
        <taxon>Monoblepharidales</taxon>
        <taxon>Gonapodyaceae</taxon>
        <taxon>Gonapodya</taxon>
    </lineage>
</organism>
<gene>
    <name evidence="4" type="ORF">M427DRAFT_493416</name>
</gene>
<reference evidence="4 5" key="1">
    <citation type="journal article" date="2015" name="Genome Biol. Evol.">
        <title>Phylogenomic analyses indicate that early fungi evolved digesting cell walls of algal ancestors of land plants.</title>
        <authorList>
            <person name="Chang Y."/>
            <person name="Wang S."/>
            <person name="Sekimoto S."/>
            <person name="Aerts A.L."/>
            <person name="Choi C."/>
            <person name="Clum A."/>
            <person name="LaButti K.M."/>
            <person name="Lindquist E.A."/>
            <person name="Yee Ngan C."/>
            <person name="Ohm R.A."/>
            <person name="Salamov A.A."/>
            <person name="Grigoriev I.V."/>
            <person name="Spatafora J.W."/>
            <person name="Berbee M.L."/>
        </authorList>
    </citation>
    <scope>NUCLEOTIDE SEQUENCE [LARGE SCALE GENOMIC DNA]</scope>
    <source>
        <strain evidence="4 5">JEL478</strain>
    </source>
</reference>
<keyword evidence="3" id="KW-0732">Signal</keyword>
<evidence type="ECO:0000313" key="5">
    <source>
        <dbReference type="Proteomes" id="UP000070544"/>
    </source>
</evidence>
<name>A0A139AJN3_GONPJ</name>
<accession>A0A139AJN3</accession>
<feature type="compositionally biased region" description="Polar residues" evidence="1">
    <location>
        <begin position="358"/>
        <end position="374"/>
    </location>
</feature>
<feature type="transmembrane region" description="Helical" evidence="2">
    <location>
        <begin position="157"/>
        <end position="179"/>
    </location>
</feature>
<protein>
    <recommendedName>
        <fullName evidence="6">G-protein coupled receptors family 2 profile 2 domain-containing protein</fullName>
    </recommendedName>
</protein>
<proteinExistence type="predicted"/>
<keyword evidence="2" id="KW-0812">Transmembrane</keyword>
<feature type="chain" id="PRO_5007296263" description="G-protein coupled receptors family 2 profile 2 domain-containing protein" evidence="3">
    <location>
        <begin position="20"/>
        <end position="390"/>
    </location>
</feature>
<dbReference type="EMBL" id="KQ965749">
    <property type="protein sequence ID" value="KXS16992.1"/>
    <property type="molecule type" value="Genomic_DNA"/>
</dbReference>
<keyword evidence="2" id="KW-0472">Membrane</keyword>
<feature type="region of interest" description="Disordered" evidence="1">
    <location>
        <begin position="312"/>
        <end position="390"/>
    </location>
</feature>
<keyword evidence="5" id="KW-1185">Reference proteome</keyword>